<feature type="transmembrane region" description="Helical" evidence="1">
    <location>
        <begin position="169"/>
        <end position="193"/>
    </location>
</feature>
<proteinExistence type="predicted"/>
<dbReference type="Pfam" id="PF14256">
    <property type="entry name" value="YwiC"/>
    <property type="match status" value="1"/>
</dbReference>
<name>A0A2N5J4D3_9BIFI</name>
<dbReference type="InterPro" id="IPR025576">
    <property type="entry name" value="YwiC"/>
</dbReference>
<feature type="transmembrane region" description="Helical" evidence="1">
    <location>
        <begin position="275"/>
        <end position="294"/>
    </location>
</feature>
<feature type="transmembrane region" description="Helical" evidence="1">
    <location>
        <begin position="205"/>
        <end position="224"/>
    </location>
</feature>
<evidence type="ECO:0000313" key="2">
    <source>
        <dbReference type="EMBL" id="PLS29074.1"/>
    </source>
</evidence>
<dbReference type="AlphaFoldDB" id="A0A2N5J4D3"/>
<comment type="caution">
    <text evidence="2">The sequence shown here is derived from an EMBL/GenBank/DDBJ whole genome shotgun (WGS) entry which is preliminary data.</text>
</comment>
<keyword evidence="1" id="KW-0812">Transmembrane</keyword>
<organism evidence="2 3">
    <name type="scientific">Bifidobacterium parmae</name>
    <dbReference type="NCBI Taxonomy" id="361854"/>
    <lineage>
        <taxon>Bacteria</taxon>
        <taxon>Bacillati</taxon>
        <taxon>Actinomycetota</taxon>
        <taxon>Actinomycetes</taxon>
        <taxon>Bifidobacteriales</taxon>
        <taxon>Bifidobacteriaceae</taxon>
        <taxon>Bifidobacterium</taxon>
    </lineage>
</organism>
<feature type="transmembrane region" description="Helical" evidence="1">
    <location>
        <begin position="100"/>
        <end position="120"/>
    </location>
</feature>
<keyword evidence="3" id="KW-1185">Reference proteome</keyword>
<feature type="transmembrane region" description="Helical" evidence="1">
    <location>
        <begin position="20"/>
        <end position="40"/>
    </location>
</feature>
<protein>
    <submittedName>
        <fullName evidence="2">YwiC-like protein</fullName>
    </submittedName>
</protein>
<keyword evidence="1" id="KW-0472">Membrane</keyword>
<dbReference type="EMBL" id="NMWT01000009">
    <property type="protein sequence ID" value="PLS29074.1"/>
    <property type="molecule type" value="Genomic_DNA"/>
</dbReference>
<accession>A0A2N5J4D3</accession>
<dbReference type="Proteomes" id="UP000235034">
    <property type="component" value="Unassembled WGS sequence"/>
</dbReference>
<reference evidence="2 3" key="1">
    <citation type="submission" date="2017-07" db="EMBL/GenBank/DDBJ databases">
        <title>Bifidobacterium novel species.</title>
        <authorList>
            <person name="Lugli G.A."/>
            <person name="Milani C."/>
            <person name="Duranti S."/>
            <person name="Mangifesta M."/>
        </authorList>
    </citation>
    <scope>NUCLEOTIDE SEQUENCE [LARGE SCALE GENOMIC DNA]</scope>
    <source>
        <strain evidence="2 3">77</strain>
    </source>
</reference>
<evidence type="ECO:0000313" key="3">
    <source>
        <dbReference type="Proteomes" id="UP000235034"/>
    </source>
</evidence>
<evidence type="ECO:0000256" key="1">
    <source>
        <dbReference type="SAM" id="Phobius"/>
    </source>
</evidence>
<gene>
    <name evidence="2" type="ORF">Uis4E_0808</name>
</gene>
<feature type="transmembrane region" description="Helical" evidence="1">
    <location>
        <begin position="236"/>
        <end position="254"/>
    </location>
</feature>
<keyword evidence="1" id="KW-1133">Transmembrane helix</keyword>
<feature type="transmembrane region" description="Helical" evidence="1">
    <location>
        <begin position="75"/>
        <end position="93"/>
    </location>
</feature>
<sequence length="295" mass="32006">MALAPAVAGFVAGGPTRDSVWLVALWALCYCVQFAAARWLKSRFARRYLMPVAAYGVALVVLGVPFVVIDSGILRWAPIYMVLAALSFLAAWLRRERSLWGNAVAVLASSLMATVVASYGSRNMSDASCVLEVARYDAQGNPMPVPCGTQQMLAIMHEPPTWDTWWSPYAFPAGGLMMSAVFAATQFGSVLFVKTMIRERGSRAYLVASVAWHAVLFAGVTWWIGSFVPAGGVEDGWIPMPLMWTELAAIWLLARSVALPWIGSRRRVKPVVTGMVEMVSTLLVFVAVLTALAAA</sequence>
<feature type="transmembrane region" description="Helical" evidence="1">
    <location>
        <begin position="52"/>
        <end position="69"/>
    </location>
</feature>